<sequence>MRTTLIALMLVIAAPVIAQEATTCAQVQCPQITSVLIVHMPHPEDCAKYCKCNGSTVTEVSCPEGLAFNADLRICDQPQNVQCSVTKPE</sequence>
<protein>
    <submittedName>
        <fullName evidence="8">Chitin binding domain-containing protein</fullName>
    </submittedName>
</protein>
<dbReference type="EMBL" id="JABCJE010000003">
    <property type="protein sequence ID" value="NVO23547.1"/>
    <property type="molecule type" value="Genomic_DNA"/>
</dbReference>
<comment type="caution">
    <text evidence="8">The sequence shown here is derived from an EMBL/GenBank/DDBJ whole genome shotgun (WGS) entry which is preliminary data.</text>
</comment>
<dbReference type="InterPro" id="IPR036508">
    <property type="entry name" value="Chitin-bd_dom_sf"/>
</dbReference>
<dbReference type="AlphaFoldDB" id="A0A850Q1R6"/>
<dbReference type="SUPFAM" id="SSF57625">
    <property type="entry name" value="Invertebrate chitin-binding proteins"/>
    <property type="match status" value="1"/>
</dbReference>
<dbReference type="Gene3D" id="2.170.140.10">
    <property type="entry name" value="Chitin binding domain"/>
    <property type="match status" value="1"/>
</dbReference>
<keyword evidence="2 6" id="KW-0732">Signal</keyword>
<feature type="chain" id="PRO_5032598030" evidence="6">
    <location>
        <begin position="19"/>
        <end position="89"/>
    </location>
</feature>
<evidence type="ECO:0000256" key="3">
    <source>
        <dbReference type="ARBA" id="ARBA00022737"/>
    </source>
</evidence>
<proteinExistence type="predicted"/>
<dbReference type="PANTHER" id="PTHR23301:SF106">
    <property type="entry name" value="CHITIN-BINDING TYPE-2 DOMAIN-CONTAINING PROTEIN-RELATED"/>
    <property type="match status" value="1"/>
</dbReference>
<dbReference type="PROSITE" id="PS50940">
    <property type="entry name" value="CHIT_BIND_II"/>
    <property type="match status" value="1"/>
</dbReference>
<evidence type="ECO:0000259" key="7">
    <source>
        <dbReference type="PROSITE" id="PS50940"/>
    </source>
</evidence>
<dbReference type="GO" id="GO:0008061">
    <property type="term" value="F:chitin binding"/>
    <property type="evidence" value="ECO:0007669"/>
    <property type="project" value="UniProtKB-KW"/>
</dbReference>
<keyword evidence="1" id="KW-0147">Chitin-binding</keyword>
<dbReference type="InterPro" id="IPR002557">
    <property type="entry name" value="Chitin-bd_dom"/>
</dbReference>
<feature type="signal peptide" evidence="6">
    <location>
        <begin position="1"/>
        <end position="18"/>
    </location>
</feature>
<keyword evidence="4" id="KW-1015">Disulfide bond</keyword>
<dbReference type="SMART" id="SM00494">
    <property type="entry name" value="ChtBD2"/>
    <property type="match status" value="1"/>
</dbReference>
<evidence type="ECO:0000256" key="4">
    <source>
        <dbReference type="ARBA" id="ARBA00023157"/>
    </source>
</evidence>
<dbReference type="PANTHER" id="PTHR23301">
    <property type="entry name" value="CHITIN BINDING PERITROPHIN-A"/>
    <property type="match status" value="1"/>
</dbReference>
<dbReference type="Pfam" id="PF01607">
    <property type="entry name" value="CBM_14"/>
    <property type="match status" value="1"/>
</dbReference>
<keyword evidence="10" id="KW-1185">Reference proteome</keyword>
<dbReference type="Proteomes" id="UP000592216">
    <property type="component" value="Unassembled WGS sequence"/>
</dbReference>
<evidence type="ECO:0000313" key="11">
    <source>
        <dbReference type="Proteomes" id="UP000592216"/>
    </source>
</evidence>
<evidence type="ECO:0000256" key="1">
    <source>
        <dbReference type="ARBA" id="ARBA00022669"/>
    </source>
</evidence>
<dbReference type="RefSeq" id="WP_176853400.1">
    <property type="nucleotide sequence ID" value="NZ_JABCJD010000002.1"/>
</dbReference>
<evidence type="ECO:0000256" key="5">
    <source>
        <dbReference type="ARBA" id="ARBA00023180"/>
    </source>
</evidence>
<evidence type="ECO:0000256" key="6">
    <source>
        <dbReference type="SAM" id="SignalP"/>
    </source>
</evidence>
<evidence type="ECO:0000313" key="9">
    <source>
        <dbReference type="EMBL" id="NVO26995.1"/>
    </source>
</evidence>
<evidence type="ECO:0000256" key="2">
    <source>
        <dbReference type="ARBA" id="ARBA00022729"/>
    </source>
</evidence>
<accession>A0A850Q1R6</accession>
<reference evidence="10 11" key="1">
    <citation type="submission" date="2020-04" db="EMBL/GenBank/DDBJ databases">
        <title>Donghicola sp., a member of the Rhodobacteraceae family isolated from mangrove forest in Thailand.</title>
        <authorList>
            <person name="Charoenyingcharoen P."/>
            <person name="Yukphan P."/>
        </authorList>
    </citation>
    <scope>NUCLEOTIDE SEQUENCE [LARGE SCALE GENOMIC DNA]</scope>
    <source>
        <strain evidence="8 11">B5-SW-15</strain>
        <strain evidence="9 10">C2-DW-16</strain>
    </source>
</reference>
<keyword evidence="3" id="KW-0677">Repeat</keyword>
<dbReference type="Proteomes" id="UP000523601">
    <property type="component" value="Unassembled WGS sequence"/>
</dbReference>
<evidence type="ECO:0000313" key="8">
    <source>
        <dbReference type="EMBL" id="NVO23547.1"/>
    </source>
</evidence>
<feature type="domain" description="Chitin-binding type-2" evidence="7">
    <location>
        <begin position="26"/>
        <end position="85"/>
    </location>
</feature>
<gene>
    <name evidence="9" type="ORF">HJ526_06180</name>
    <name evidence="8" type="ORF">HJ536_09270</name>
</gene>
<dbReference type="EMBL" id="JABCJD010000002">
    <property type="protein sequence ID" value="NVO26995.1"/>
    <property type="molecule type" value="Genomic_DNA"/>
</dbReference>
<dbReference type="GO" id="GO:0005576">
    <property type="term" value="C:extracellular region"/>
    <property type="evidence" value="ECO:0007669"/>
    <property type="project" value="InterPro"/>
</dbReference>
<organism evidence="8 11">
    <name type="scientific">Donghicola mangrovi</name>
    <dbReference type="NCBI Taxonomy" id="2729614"/>
    <lineage>
        <taxon>Bacteria</taxon>
        <taxon>Pseudomonadati</taxon>
        <taxon>Pseudomonadota</taxon>
        <taxon>Alphaproteobacteria</taxon>
        <taxon>Rhodobacterales</taxon>
        <taxon>Roseobacteraceae</taxon>
        <taxon>Donghicola</taxon>
    </lineage>
</organism>
<name>A0A850Q1R6_9RHOB</name>
<dbReference type="InterPro" id="IPR051940">
    <property type="entry name" value="Chitin_bind-dev_reg"/>
</dbReference>
<keyword evidence="5" id="KW-0325">Glycoprotein</keyword>
<evidence type="ECO:0000313" key="10">
    <source>
        <dbReference type="Proteomes" id="UP000523601"/>
    </source>
</evidence>